<dbReference type="EMBL" id="VNJJ01000015">
    <property type="protein sequence ID" value="TVX96697.1"/>
    <property type="molecule type" value="Genomic_DNA"/>
</dbReference>
<accession>A0A559JA25</accession>
<evidence type="ECO:0000259" key="8">
    <source>
        <dbReference type="PROSITE" id="PS50893"/>
    </source>
</evidence>
<dbReference type="GO" id="GO:0043190">
    <property type="term" value="C:ATP-binding cassette (ABC) transporter complex"/>
    <property type="evidence" value="ECO:0007669"/>
    <property type="project" value="InterPro"/>
</dbReference>
<comment type="catalytic activity">
    <reaction evidence="4">
        <text>a quaternary ammonium(out) + ATP + H2O = a quaternary ammonium(in) + ADP + phosphate + H(+)</text>
        <dbReference type="Rhea" id="RHEA:11036"/>
        <dbReference type="ChEBI" id="CHEBI:15377"/>
        <dbReference type="ChEBI" id="CHEBI:15378"/>
        <dbReference type="ChEBI" id="CHEBI:30616"/>
        <dbReference type="ChEBI" id="CHEBI:35267"/>
        <dbReference type="ChEBI" id="CHEBI:43474"/>
        <dbReference type="ChEBI" id="CHEBI:456216"/>
        <dbReference type="EC" id="7.6.2.9"/>
    </reaction>
</comment>
<dbReference type="Proteomes" id="UP000316330">
    <property type="component" value="Unassembled WGS sequence"/>
</dbReference>
<evidence type="ECO:0000256" key="2">
    <source>
        <dbReference type="ARBA" id="ARBA00022741"/>
    </source>
</evidence>
<dbReference type="InterPro" id="IPR017871">
    <property type="entry name" value="ABC_transporter-like_CS"/>
</dbReference>
<dbReference type="InterPro" id="IPR013611">
    <property type="entry name" value="Transp-assoc_OB_typ2"/>
</dbReference>
<proteinExistence type="predicted"/>
<organism evidence="9 10">
    <name type="scientific">Cohnella terricola</name>
    <dbReference type="NCBI Taxonomy" id="1289167"/>
    <lineage>
        <taxon>Bacteria</taxon>
        <taxon>Bacillati</taxon>
        <taxon>Bacillota</taxon>
        <taxon>Bacilli</taxon>
        <taxon>Bacillales</taxon>
        <taxon>Paenibacillaceae</taxon>
        <taxon>Cohnella</taxon>
    </lineage>
</organism>
<dbReference type="OrthoDB" id="9802264at2"/>
<dbReference type="InterPro" id="IPR008995">
    <property type="entry name" value="Mo/tungstate-bd_C_term_dom"/>
</dbReference>
<keyword evidence="1" id="KW-0813">Transport</keyword>
<feature type="domain" description="ABC transporter" evidence="8">
    <location>
        <begin position="8"/>
        <end position="238"/>
    </location>
</feature>
<keyword evidence="10" id="KW-1185">Reference proteome</keyword>
<gene>
    <name evidence="9" type="ORF">FPZ45_20680</name>
</gene>
<evidence type="ECO:0000256" key="6">
    <source>
        <dbReference type="ARBA" id="ARBA00066388"/>
    </source>
</evidence>
<dbReference type="GO" id="GO:0005524">
    <property type="term" value="F:ATP binding"/>
    <property type="evidence" value="ECO:0007669"/>
    <property type="project" value="UniProtKB-KW"/>
</dbReference>
<dbReference type="PANTHER" id="PTHR42781:SF4">
    <property type="entry name" value="SPERMIDINE_PUTRESCINE IMPORT ATP-BINDING PROTEIN POTA"/>
    <property type="match status" value="1"/>
</dbReference>
<keyword evidence="2" id="KW-0547">Nucleotide-binding</keyword>
<dbReference type="Pfam" id="PF08402">
    <property type="entry name" value="TOBE_2"/>
    <property type="match status" value="1"/>
</dbReference>
<keyword evidence="3 9" id="KW-0067">ATP-binding</keyword>
<dbReference type="PROSITE" id="PS50893">
    <property type="entry name" value="ABC_TRANSPORTER_2"/>
    <property type="match status" value="1"/>
</dbReference>
<evidence type="ECO:0000256" key="1">
    <source>
        <dbReference type="ARBA" id="ARBA00022448"/>
    </source>
</evidence>
<evidence type="ECO:0000256" key="7">
    <source>
        <dbReference type="ARBA" id="ARBA00070305"/>
    </source>
</evidence>
<dbReference type="PROSITE" id="PS00211">
    <property type="entry name" value="ABC_TRANSPORTER_1"/>
    <property type="match status" value="1"/>
</dbReference>
<comment type="subunit">
    <text evidence="5">The complex is composed of two ATP-binding proteins (OpuCA), two transmembrane proteins (OpuCB and OpuCD) and a solute-binding protein (OpuCC).</text>
</comment>
<dbReference type="Gene3D" id="3.40.50.300">
    <property type="entry name" value="P-loop containing nucleotide triphosphate hydrolases"/>
    <property type="match status" value="1"/>
</dbReference>
<evidence type="ECO:0000256" key="3">
    <source>
        <dbReference type="ARBA" id="ARBA00022840"/>
    </source>
</evidence>
<dbReference type="FunFam" id="3.40.50.300:FF:000425">
    <property type="entry name" value="Probable ABC transporter, ATP-binding subunit"/>
    <property type="match status" value="1"/>
</dbReference>
<dbReference type="SUPFAM" id="SSF52540">
    <property type="entry name" value="P-loop containing nucleoside triphosphate hydrolases"/>
    <property type="match status" value="1"/>
</dbReference>
<dbReference type="Pfam" id="PF00005">
    <property type="entry name" value="ABC_tran"/>
    <property type="match status" value="1"/>
</dbReference>
<name>A0A559JA25_9BACL</name>
<dbReference type="GO" id="GO:0016887">
    <property type="term" value="F:ATP hydrolysis activity"/>
    <property type="evidence" value="ECO:0007669"/>
    <property type="project" value="InterPro"/>
</dbReference>
<dbReference type="RefSeq" id="WP_144706044.1">
    <property type="nucleotide sequence ID" value="NZ_VNJJ01000015.1"/>
</dbReference>
<evidence type="ECO:0000313" key="9">
    <source>
        <dbReference type="EMBL" id="TVX96697.1"/>
    </source>
</evidence>
<evidence type="ECO:0000313" key="10">
    <source>
        <dbReference type="Proteomes" id="UP000316330"/>
    </source>
</evidence>
<sequence>MSELQPHIRIDNVTKSFGSYSAIRNVCLDIPRGSFTTLLGPSGCGKTTLMRLIAGFDEPDSGSILIDGAEMNGIPAFRRKTPLVFQEYALFPHMTVYENIAYGLKLQKVPRDEIRRKVGEMLEMFGLEGLGDRQPKQLSGGQQQRVAFARALVTGQDILLMDEPLSNLDAKMRVEVRNELRELQQRAGITAVFVTHDQDEALSLSDRIAVFDKGRICQAGTPWEVYFKPDNAFVADFVGTANFIPGEVAAVEGGELVVRCEGAHHRVDGGGRSFSQGDQVTLVVRPECISISMEAGPEGSAGKGWSGEIMSSSFLGRMVRYRVRCGSMTYDVDDASPSVRGVLQGSVRLQMDSSKIHVLLGSGEL</sequence>
<dbReference type="InterPro" id="IPR027417">
    <property type="entry name" value="P-loop_NTPase"/>
</dbReference>
<dbReference type="SUPFAM" id="SSF50331">
    <property type="entry name" value="MOP-like"/>
    <property type="match status" value="1"/>
</dbReference>
<dbReference type="SMART" id="SM00382">
    <property type="entry name" value="AAA"/>
    <property type="match status" value="1"/>
</dbReference>
<evidence type="ECO:0000256" key="4">
    <source>
        <dbReference type="ARBA" id="ARBA00052482"/>
    </source>
</evidence>
<protein>
    <recommendedName>
        <fullName evidence="7">Carnitine transport ATP-binding protein OpuCA</fullName>
        <ecNumber evidence="6">7.6.2.9</ecNumber>
    </recommendedName>
</protein>
<evidence type="ECO:0000256" key="5">
    <source>
        <dbReference type="ARBA" id="ARBA00063934"/>
    </source>
</evidence>
<dbReference type="InterPro" id="IPR003439">
    <property type="entry name" value="ABC_transporter-like_ATP-bd"/>
</dbReference>
<comment type="caution">
    <text evidence="9">The sequence shown here is derived from an EMBL/GenBank/DDBJ whole genome shotgun (WGS) entry which is preliminary data.</text>
</comment>
<dbReference type="EC" id="7.6.2.9" evidence="6"/>
<dbReference type="GO" id="GO:0015418">
    <property type="term" value="F:ABC-type quaternary ammonium compound transporting activity"/>
    <property type="evidence" value="ECO:0007669"/>
    <property type="project" value="UniProtKB-EC"/>
</dbReference>
<dbReference type="InterPro" id="IPR003593">
    <property type="entry name" value="AAA+_ATPase"/>
</dbReference>
<dbReference type="Gene3D" id="2.40.50.100">
    <property type="match status" value="1"/>
</dbReference>
<dbReference type="PANTHER" id="PTHR42781">
    <property type="entry name" value="SPERMIDINE/PUTRESCINE IMPORT ATP-BINDING PROTEIN POTA"/>
    <property type="match status" value="1"/>
</dbReference>
<dbReference type="AlphaFoldDB" id="A0A559JA25"/>
<dbReference type="InterPro" id="IPR050093">
    <property type="entry name" value="ABC_SmlMolc_Importer"/>
</dbReference>
<reference evidence="9 10" key="1">
    <citation type="submission" date="2019-07" db="EMBL/GenBank/DDBJ databases">
        <authorList>
            <person name="Kim J."/>
        </authorList>
    </citation>
    <scope>NUCLEOTIDE SEQUENCE [LARGE SCALE GENOMIC DNA]</scope>
    <source>
        <strain evidence="9 10">G13</strain>
    </source>
</reference>